<dbReference type="EMBL" id="CAFABE010000001">
    <property type="protein sequence ID" value="CAB4815283.1"/>
    <property type="molecule type" value="Genomic_DNA"/>
</dbReference>
<evidence type="ECO:0000313" key="6">
    <source>
        <dbReference type="EMBL" id="CAB5018448.1"/>
    </source>
</evidence>
<name>A0A6J7QL78_9ZZZZ</name>
<dbReference type="PANTHER" id="PTHR30563:SF0">
    <property type="entry name" value="DNA RECOMBINATION PROTEIN RMUC"/>
    <property type="match status" value="1"/>
</dbReference>
<evidence type="ECO:0000256" key="1">
    <source>
        <dbReference type="ARBA" id="ARBA00023054"/>
    </source>
</evidence>
<organism evidence="6">
    <name type="scientific">freshwater metagenome</name>
    <dbReference type="NCBI Taxonomy" id="449393"/>
    <lineage>
        <taxon>unclassified sequences</taxon>
        <taxon>metagenomes</taxon>
        <taxon>ecological metagenomes</taxon>
    </lineage>
</organism>
<evidence type="ECO:0000256" key="3">
    <source>
        <dbReference type="SAM" id="MobiDB-lite"/>
    </source>
</evidence>
<dbReference type="EMBL" id="CAFBLT010000001">
    <property type="protein sequence ID" value="CAB4870598.1"/>
    <property type="molecule type" value="Genomic_DNA"/>
</dbReference>
<dbReference type="InterPro" id="IPR003798">
    <property type="entry name" value="DNA_recombination_RmuC"/>
</dbReference>
<gene>
    <name evidence="4" type="ORF">UFOPK3164_00004</name>
    <name evidence="5" type="ORF">UFOPK3427_00768</name>
    <name evidence="6" type="ORF">UFOPK4112_00751</name>
</gene>
<dbReference type="EMBL" id="CAFBPM010000006">
    <property type="protein sequence ID" value="CAB5018448.1"/>
    <property type="molecule type" value="Genomic_DNA"/>
</dbReference>
<keyword evidence="2" id="KW-0233">DNA recombination</keyword>
<proteinExistence type="predicted"/>
<accession>A0A6J7QL78</accession>
<evidence type="ECO:0000313" key="4">
    <source>
        <dbReference type="EMBL" id="CAB4815283.1"/>
    </source>
</evidence>
<evidence type="ECO:0000256" key="2">
    <source>
        <dbReference type="ARBA" id="ARBA00023172"/>
    </source>
</evidence>
<dbReference type="Pfam" id="PF02646">
    <property type="entry name" value="RmuC"/>
    <property type="match status" value="1"/>
</dbReference>
<dbReference type="AlphaFoldDB" id="A0A6J7QL78"/>
<dbReference type="GO" id="GO:0006310">
    <property type="term" value="P:DNA recombination"/>
    <property type="evidence" value="ECO:0007669"/>
    <property type="project" value="UniProtKB-KW"/>
</dbReference>
<protein>
    <submittedName>
        <fullName evidence="6">Unannotated protein</fullName>
    </submittedName>
</protein>
<feature type="region of interest" description="Disordered" evidence="3">
    <location>
        <begin position="445"/>
        <end position="472"/>
    </location>
</feature>
<reference evidence="6" key="1">
    <citation type="submission" date="2020-05" db="EMBL/GenBank/DDBJ databases">
        <authorList>
            <person name="Chiriac C."/>
            <person name="Salcher M."/>
            <person name="Ghai R."/>
            <person name="Kavagutti S V."/>
        </authorList>
    </citation>
    <scope>NUCLEOTIDE SEQUENCE</scope>
</reference>
<dbReference type="PANTHER" id="PTHR30563">
    <property type="entry name" value="DNA RECOMBINATION PROTEIN RMUC"/>
    <property type="match status" value="1"/>
</dbReference>
<keyword evidence="1" id="KW-0175">Coiled coil</keyword>
<sequence length="472" mass="52110">MSVLSIVLGIVIGLLLGGALAGAFFSRRDGSQRATLRSANEAVATLSSERDALRAQQLMDAQTIATLHASQEGFERQLTEHKATLDETIERVSNEVVRMGSERLSQLAAEKFEGATTALEKDLDLREERFKREVDPLRLLMERYNKSVNELETKREGAYQSVFKHLEVLERSEEKLRKETQSLVTALRTPTTKGRWGEMQLRRVVEMAGMVEHCDFIEQGSVDSGDGLQRPDMVVTLPDGAQVVIDAKVPLTAYLESLEAQDDGERSDRLKAHARQLKDHVDKLSKKAYWKQFEPTPDFVVCFVPGESLLAAAFEADPTLVEQAMDNRVLLTGPVNLIALLKTVGLGWRQEALAENAREVQQLGQLMYERLATFGDHLESLGKNLNRSVGSYNSAVSSLESRVLPAARQFNQLGVVGETVDEIPHFSAIENGAKDLSAKEFTETAGHPASGIHGDLHLVSGDEGPQELEPPD</sequence>
<evidence type="ECO:0000313" key="5">
    <source>
        <dbReference type="EMBL" id="CAB4870598.1"/>
    </source>
</evidence>